<evidence type="ECO:0000256" key="7">
    <source>
        <dbReference type="ARBA" id="ARBA00023065"/>
    </source>
</evidence>
<feature type="transmembrane region" description="Helical" evidence="10">
    <location>
        <begin position="372"/>
        <end position="391"/>
    </location>
</feature>
<dbReference type="GO" id="GO:0042910">
    <property type="term" value="F:xenobiotic transmembrane transporter activity"/>
    <property type="evidence" value="ECO:0007669"/>
    <property type="project" value="InterPro"/>
</dbReference>
<dbReference type="Proteomes" id="UP000264071">
    <property type="component" value="Unassembled WGS sequence"/>
</dbReference>
<name>A0A3D4V6V5_9BACT</name>
<sequence length="467" mass="49123">MATTPTRTIDRSIIEGPIGPAVWKMAWPSVVQNVIAGAQGMIDHALVGHLVGFAGNAAMGVGYQVFLVVMVFISSLFSGMGVLVARFAGAGDHAGMNRAASQAFLLVLIMSVGILAPVGYVLAPTLLGLVKASEAVQAEALPFLRIMFVFGFGMMMFFMLGGALRAAGDSRTPMRLGIGLTIGNIFFNVLLIRGAGPIPAMGTAGAAAGVMISSGLVAIYAIAKLFSGAWVIDFRGMSWKPDWDIIRALFRFGLPTGLQGIAMNVAGVMLLRFIGTTAQSAEAQAAYVVGYSQLFSLVTWTSVGLMGAAAAVAGQNLGAGFPERSRLAVRHAAKIGLYIAAVVGASFLLIPQALLGFFGMTDPAVVRIGRELLAYLSISGLFITVALTFTGGLQGAGDTKSPLYITLISQFAVPIGFLTFMETLGTLEPHHIWLAIVMGHALRCLLSVYRFEQGRWQTIQLGVKARG</sequence>
<dbReference type="PANTHER" id="PTHR43298">
    <property type="entry name" value="MULTIDRUG RESISTANCE PROTEIN NORM-RELATED"/>
    <property type="match status" value="1"/>
</dbReference>
<feature type="transmembrane region" description="Helical" evidence="10">
    <location>
        <begin position="143"/>
        <end position="164"/>
    </location>
</feature>
<feature type="transmembrane region" description="Helical" evidence="10">
    <location>
        <begin position="432"/>
        <end position="451"/>
    </location>
</feature>
<dbReference type="GO" id="GO:0006811">
    <property type="term" value="P:monoatomic ion transport"/>
    <property type="evidence" value="ECO:0007669"/>
    <property type="project" value="UniProtKB-KW"/>
</dbReference>
<evidence type="ECO:0000256" key="5">
    <source>
        <dbReference type="ARBA" id="ARBA00022692"/>
    </source>
</evidence>
<feature type="transmembrane region" description="Helical" evidence="10">
    <location>
        <begin position="403"/>
        <end position="420"/>
    </location>
</feature>
<evidence type="ECO:0000256" key="9">
    <source>
        <dbReference type="ARBA" id="ARBA00031636"/>
    </source>
</evidence>
<dbReference type="InterPro" id="IPR002528">
    <property type="entry name" value="MATE_fam"/>
</dbReference>
<dbReference type="CDD" id="cd13137">
    <property type="entry name" value="MATE_NorM_like"/>
    <property type="match status" value="1"/>
</dbReference>
<dbReference type="InterPro" id="IPR048279">
    <property type="entry name" value="MdtK-like"/>
</dbReference>
<comment type="subcellular location">
    <subcellularLocation>
        <location evidence="1">Cell membrane</location>
        <topology evidence="1">Multi-pass membrane protein</topology>
    </subcellularLocation>
</comment>
<evidence type="ECO:0000256" key="10">
    <source>
        <dbReference type="SAM" id="Phobius"/>
    </source>
</evidence>
<evidence type="ECO:0000313" key="12">
    <source>
        <dbReference type="Proteomes" id="UP000264071"/>
    </source>
</evidence>
<dbReference type="PIRSF" id="PIRSF006603">
    <property type="entry name" value="DinF"/>
    <property type="match status" value="1"/>
</dbReference>
<feature type="transmembrane region" description="Helical" evidence="10">
    <location>
        <begin position="176"/>
        <end position="195"/>
    </location>
</feature>
<keyword evidence="5 10" id="KW-0812">Transmembrane</keyword>
<keyword evidence="4" id="KW-1003">Cell membrane</keyword>
<evidence type="ECO:0000256" key="4">
    <source>
        <dbReference type="ARBA" id="ARBA00022475"/>
    </source>
</evidence>
<gene>
    <name evidence="11" type="ORF">DGD08_06655</name>
</gene>
<keyword evidence="2" id="KW-0813">Transport</keyword>
<dbReference type="GO" id="GO:0015297">
    <property type="term" value="F:antiporter activity"/>
    <property type="evidence" value="ECO:0007669"/>
    <property type="project" value="UniProtKB-KW"/>
</dbReference>
<evidence type="ECO:0000256" key="8">
    <source>
        <dbReference type="ARBA" id="ARBA00023136"/>
    </source>
</evidence>
<evidence type="ECO:0000313" key="11">
    <source>
        <dbReference type="EMBL" id="HCT56879.1"/>
    </source>
</evidence>
<feature type="transmembrane region" description="Helical" evidence="10">
    <location>
        <begin position="335"/>
        <end position="360"/>
    </location>
</feature>
<protein>
    <recommendedName>
        <fullName evidence="9">Multidrug-efflux transporter</fullName>
    </recommendedName>
</protein>
<keyword evidence="7" id="KW-0406">Ion transport</keyword>
<feature type="transmembrane region" description="Helical" evidence="10">
    <location>
        <begin position="61"/>
        <end position="83"/>
    </location>
</feature>
<dbReference type="Pfam" id="PF01554">
    <property type="entry name" value="MatE"/>
    <property type="match status" value="2"/>
</dbReference>
<evidence type="ECO:0000256" key="3">
    <source>
        <dbReference type="ARBA" id="ARBA00022449"/>
    </source>
</evidence>
<dbReference type="AlphaFoldDB" id="A0A3D4V6V5"/>
<comment type="caution">
    <text evidence="11">The sequence shown here is derived from an EMBL/GenBank/DDBJ whole genome shotgun (WGS) entry which is preliminary data.</text>
</comment>
<dbReference type="PANTHER" id="PTHR43298:SF2">
    <property type="entry name" value="FMN_FAD EXPORTER YEEO-RELATED"/>
    <property type="match status" value="1"/>
</dbReference>
<dbReference type="OMA" id="PMGLQFS"/>
<proteinExistence type="predicted"/>
<organism evidence="11 12">
    <name type="scientific">Gemmatimonas aurantiaca</name>
    <dbReference type="NCBI Taxonomy" id="173480"/>
    <lineage>
        <taxon>Bacteria</taxon>
        <taxon>Pseudomonadati</taxon>
        <taxon>Gemmatimonadota</taxon>
        <taxon>Gemmatimonadia</taxon>
        <taxon>Gemmatimonadales</taxon>
        <taxon>Gemmatimonadaceae</taxon>
        <taxon>Gemmatimonas</taxon>
    </lineage>
</organism>
<reference evidence="11 12" key="1">
    <citation type="journal article" date="2018" name="Nat. Biotechnol.">
        <title>A standardized bacterial taxonomy based on genome phylogeny substantially revises the tree of life.</title>
        <authorList>
            <person name="Parks D.H."/>
            <person name="Chuvochina M."/>
            <person name="Waite D.W."/>
            <person name="Rinke C."/>
            <person name="Skarshewski A."/>
            <person name="Chaumeil P.A."/>
            <person name="Hugenholtz P."/>
        </authorList>
    </citation>
    <scope>NUCLEOTIDE SEQUENCE [LARGE SCALE GENOMIC DNA]</scope>
    <source>
        <strain evidence="11">UBA8844</strain>
    </source>
</reference>
<evidence type="ECO:0000256" key="6">
    <source>
        <dbReference type="ARBA" id="ARBA00022989"/>
    </source>
</evidence>
<feature type="transmembrane region" description="Helical" evidence="10">
    <location>
        <begin position="103"/>
        <end position="123"/>
    </location>
</feature>
<feature type="transmembrane region" description="Helical" evidence="10">
    <location>
        <begin position="252"/>
        <end position="274"/>
    </location>
</feature>
<dbReference type="InterPro" id="IPR050222">
    <property type="entry name" value="MATE_MdtK"/>
</dbReference>
<feature type="transmembrane region" description="Helical" evidence="10">
    <location>
        <begin position="294"/>
        <end position="314"/>
    </location>
</feature>
<dbReference type="EMBL" id="DPIY01000006">
    <property type="protein sequence ID" value="HCT56879.1"/>
    <property type="molecule type" value="Genomic_DNA"/>
</dbReference>
<evidence type="ECO:0000256" key="2">
    <source>
        <dbReference type="ARBA" id="ARBA00022448"/>
    </source>
</evidence>
<dbReference type="GO" id="GO:0005886">
    <property type="term" value="C:plasma membrane"/>
    <property type="evidence" value="ECO:0007669"/>
    <property type="project" value="UniProtKB-SubCell"/>
</dbReference>
<evidence type="ECO:0000256" key="1">
    <source>
        <dbReference type="ARBA" id="ARBA00004651"/>
    </source>
</evidence>
<keyword evidence="6 10" id="KW-1133">Transmembrane helix</keyword>
<keyword evidence="8 10" id="KW-0472">Membrane</keyword>
<feature type="transmembrane region" description="Helical" evidence="10">
    <location>
        <begin position="207"/>
        <end position="232"/>
    </location>
</feature>
<keyword evidence="3" id="KW-0050">Antiport</keyword>
<dbReference type="NCBIfam" id="TIGR00797">
    <property type="entry name" value="matE"/>
    <property type="match status" value="1"/>
</dbReference>
<accession>A0A3D4V6V5</accession>